<keyword evidence="3" id="KW-1185">Reference proteome</keyword>
<dbReference type="InParanoid" id="G4U1Q4"/>
<dbReference type="AlphaFoldDB" id="G4U1Q4"/>
<evidence type="ECO:0000313" key="2">
    <source>
        <dbReference type="EMBL" id="CCA77497.1"/>
    </source>
</evidence>
<evidence type="ECO:0000313" key="3">
    <source>
        <dbReference type="Proteomes" id="UP000007148"/>
    </source>
</evidence>
<sequence length="88" mass="9994">MDLRPGIFRWIRPGSGMERRGYRPVPVPPRRPEPVVARRTRTSAIRRSPILPSGAKFEAYQSDKCPDDKLPNGSPRYTPTVQGKTHLI</sequence>
<feature type="compositionally biased region" description="Low complexity" evidence="1">
    <location>
        <begin position="34"/>
        <end position="44"/>
    </location>
</feature>
<name>G4U1Q4_SERID</name>
<feature type="region of interest" description="Disordered" evidence="1">
    <location>
        <begin position="60"/>
        <end position="88"/>
    </location>
</feature>
<protein>
    <submittedName>
        <fullName evidence="2">Uncharacterized protein</fullName>
    </submittedName>
</protein>
<proteinExistence type="predicted"/>
<dbReference type="Proteomes" id="UP000007148">
    <property type="component" value="Unassembled WGS sequence"/>
</dbReference>
<feature type="region of interest" description="Disordered" evidence="1">
    <location>
        <begin position="18"/>
        <end position="44"/>
    </location>
</feature>
<accession>G4U1Q4</accession>
<feature type="compositionally biased region" description="Polar residues" evidence="1">
    <location>
        <begin position="75"/>
        <end position="88"/>
    </location>
</feature>
<reference evidence="2 3" key="1">
    <citation type="journal article" date="2011" name="PLoS Pathog.">
        <title>Endophytic Life Strategies Decoded by Genome and Transcriptome Analyses of the Mutualistic Root Symbiont Piriformospora indica.</title>
        <authorList>
            <person name="Zuccaro A."/>
            <person name="Lahrmann U."/>
            <person name="Guldener U."/>
            <person name="Langen G."/>
            <person name="Pfiffi S."/>
            <person name="Biedenkopf D."/>
            <person name="Wong P."/>
            <person name="Samans B."/>
            <person name="Grimm C."/>
            <person name="Basiewicz M."/>
            <person name="Murat C."/>
            <person name="Martin F."/>
            <person name="Kogel K.H."/>
        </authorList>
    </citation>
    <scope>NUCLEOTIDE SEQUENCE [LARGE SCALE GENOMIC DNA]</scope>
    <source>
        <strain evidence="2 3">DSM 11827</strain>
    </source>
</reference>
<evidence type="ECO:0000256" key="1">
    <source>
        <dbReference type="SAM" id="MobiDB-lite"/>
    </source>
</evidence>
<gene>
    <name evidence="2" type="ORF">PIIN_11474</name>
</gene>
<dbReference type="EMBL" id="CAFZ01001661">
    <property type="protein sequence ID" value="CCA77497.1"/>
    <property type="molecule type" value="Genomic_DNA"/>
</dbReference>
<comment type="caution">
    <text evidence="2">The sequence shown here is derived from an EMBL/GenBank/DDBJ whole genome shotgun (WGS) entry which is preliminary data.</text>
</comment>
<organism evidence="2 3">
    <name type="scientific">Serendipita indica (strain DSM 11827)</name>
    <name type="common">Root endophyte fungus</name>
    <name type="synonym">Piriformospora indica</name>
    <dbReference type="NCBI Taxonomy" id="1109443"/>
    <lineage>
        <taxon>Eukaryota</taxon>
        <taxon>Fungi</taxon>
        <taxon>Dikarya</taxon>
        <taxon>Basidiomycota</taxon>
        <taxon>Agaricomycotina</taxon>
        <taxon>Agaricomycetes</taxon>
        <taxon>Sebacinales</taxon>
        <taxon>Serendipitaceae</taxon>
        <taxon>Serendipita</taxon>
    </lineage>
</organism>
<dbReference type="HOGENOM" id="CLU_2469932_0_0_1"/>